<evidence type="ECO:0000256" key="1">
    <source>
        <dbReference type="SAM" id="MobiDB-lite"/>
    </source>
</evidence>
<dbReference type="Proteomes" id="UP000580474">
    <property type="component" value="Unassembled WGS sequence"/>
</dbReference>
<proteinExistence type="predicted"/>
<reference evidence="2 3" key="1">
    <citation type="submission" date="2020-08" db="EMBL/GenBank/DDBJ databases">
        <title>Sequencing the genomes of 1000 actinobacteria strains.</title>
        <authorList>
            <person name="Klenk H.-P."/>
        </authorList>
    </citation>
    <scope>NUCLEOTIDE SEQUENCE [LARGE SCALE GENOMIC DNA]</scope>
    <source>
        <strain evidence="2 3">DSM 45582</strain>
    </source>
</reference>
<feature type="region of interest" description="Disordered" evidence="1">
    <location>
        <begin position="102"/>
        <end position="147"/>
    </location>
</feature>
<comment type="caution">
    <text evidence="2">The sequence shown here is derived from an EMBL/GenBank/DDBJ whole genome shotgun (WGS) entry which is preliminary data.</text>
</comment>
<sequence length="147" mass="15317">MGDGRSVKTLIAIAESLPANRGLAAGMAEIRGTATGEGISLSVDLNGLLTELTVSEQAIALGPQRLAAEITRLSAEACAESTRRGLVALEWGCGRGVAAAIGERLAPAEQPGTPARTRGRDSDEDDEDFTDSSRTTPWASNRPAWGR</sequence>
<keyword evidence="3" id="KW-1185">Reference proteome</keyword>
<dbReference type="RefSeq" id="WP_184478365.1">
    <property type="nucleotide sequence ID" value="NZ_JACHIV010000001.1"/>
</dbReference>
<evidence type="ECO:0000313" key="2">
    <source>
        <dbReference type="EMBL" id="MBB5068706.1"/>
    </source>
</evidence>
<dbReference type="EMBL" id="JACHIV010000001">
    <property type="protein sequence ID" value="MBB5068706.1"/>
    <property type="molecule type" value="Genomic_DNA"/>
</dbReference>
<name>A0A840N957_9PSEU</name>
<organism evidence="2 3">
    <name type="scientific">Saccharopolyspora gloriosae</name>
    <dbReference type="NCBI Taxonomy" id="455344"/>
    <lineage>
        <taxon>Bacteria</taxon>
        <taxon>Bacillati</taxon>
        <taxon>Actinomycetota</taxon>
        <taxon>Actinomycetes</taxon>
        <taxon>Pseudonocardiales</taxon>
        <taxon>Pseudonocardiaceae</taxon>
        <taxon>Saccharopolyspora</taxon>
    </lineage>
</organism>
<evidence type="ECO:0000313" key="3">
    <source>
        <dbReference type="Proteomes" id="UP000580474"/>
    </source>
</evidence>
<evidence type="ECO:0008006" key="4">
    <source>
        <dbReference type="Google" id="ProtNLM"/>
    </source>
</evidence>
<accession>A0A840N957</accession>
<gene>
    <name evidence="2" type="ORF">BJ969_001794</name>
</gene>
<protein>
    <recommendedName>
        <fullName evidence="4">YbaB/EbfC DNA-binding family protein</fullName>
    </recommendedName>
</protein>
<dbReference type="AlphaFoldDB" id="A0A840N957"/>